<evidence type="ECO:0000313" key="2">
    <source>
        <dbReference type="EMBL" id="EEB15836.1"/>
    </source>
</evidence>
<dbReference type="AlphaFoldDB" id="E0VR30"/>
<dbReference type="InParanoid" id="E0VR30"/>
<reference evidence="2" key="1">
    <citation type="submission" date="2007-04" db="EMBL/GenBank/DDBJ databases">
        <title>Annotation of Pediculus humanus corporis strain USDA.</title>
        <authorList>
            <person name="Kirkness E."/>
            <person name="Hannick L."/>
            <person name="Hass B."/>
            <person name="Bruggner R."/>
            <person name="Lawson D."/>
            <person name="Bidwell S."/>
            <person name="Joardar V."/>
            <person name="Caler E."/>
            <person name="Walenz B."/>
            <person name="Inman J."/>
            <person name="Schobel S."/>
            <person name="Galinsky K."/>
            <person name="Amedeo P."/>
            <person name="Strausberg R."/>
        </authorList>
    </citation>
    <scope>NUCLEOTIDE SEQUENCE</scope>
    <source>
        <strain evidence="2">USDA</strain>
    </source>
</reference>
<dbReference type="HOGENOM" id="CLU_898059_0_0_1"/>
<organism>
    <name type="scientific">Pediculus humanus subsp. corporis</name>
    <name type="common">Body louse</name>
    <dbReference type="NCBI Taxonomy" id="121224"/>
    <lineage>
        <taxon>Eukaryota</taxon>
        <taxon>Metazoa</taxon>
        <taxon>Ecdysozoa</taxon>
        <taxon>Arthropoda</taxon>
        <taxon>Hexapoda</taxon>
        <taxon>Insecta</taxon>
        <taxon>Pterygota</taxon>
        <taxon>Neoptera</taxon>
        <taxon>Paraneoptera</taxon>
        <taxon>Psocodea</taxon>
        <taxon>Troctomorpha</taxon>
        <taxon>Phthiraptera</taxon>
        <taxon>Anoplura</taxon>
        <taxon>Pediculidae</taxon>
        <taxon>Pediculus</taxon>
    </lineage>
</organism>
<protein>
    <recommendedName>
        <fullName evidence="5">Transmembrane protein</fullName>
    </recommendedName>
</protein>
<dbReference type="EnsemblMetazoa" id="PHUM391010-RA">
    <property type="protein sequence ID" value="PHUM391010-PA"/>
    <property type="gene ID" value="PHUM391010"/>
</dbReference>
<sequence>MKNQQIEINVLKILITGIMYLTLAFCVWILLKLIQACFWFPKYLKGQYMTPISKLHVEKIEGGILVAGVVVAANCQVALPVFGCLFILAGIVLTVASYRGPGQDEEPENYAARIAFTGNSRILGPACLVVGIIMLSAGIGICFLAKSARKKKRRVGFHCPIHGDFYPLSPISAPKAIKYPNTPPQCPHTQLSSTRSSISAPLSLCPTPMPFLEVASFPLSRTPSPPLNFQERSCSYPNNEYNTGMKGDKIPSPTHTELKNLVKEDEDKNFSPNHKETIGDFEDLKKICESHSAQNNLIVKSISTENVCSG</sequence>
<feature type="transmembrane region" description="Helical" evidence="1">
    <location>
        <begin position="122"/>
        <end position="145"/>
    </location>
</feature>
<dbReference type="CTD" id="8237579"/>
<dbReference type="eggNOG" id="ENOG502R5U9">
    <property type="taxonomic scope" value="Eukaryota"/>
</dbReference>
<keyword evidence="1" id="KW-0472">Membrane</keyword>
<dbReference type="OrthoDB" id="6363113at2759"/>
<keyword evidence="1" id="KW-1133">Transmembrane helix</keyword>
<dbReference type="EMBL" id="AAZO01004574">
    <property type="status" value="NOT_ANNOTATED_CDS"/>
    <property type="molecule type" value="Genomic_DNA"/>
</dbReference>
<feature type="transmembrane region" description="Helical" evidence="1">
    <location>
        <begin position="18"/>
        <end position="41"/>
    </location>
</feature>
<dbReference type="EMBL" id="DS235442">
    <property type="protein sequence ID" value="EEB15836.1"/>
    <property type="molecule type" value="Genomic_DNA"/>
</dbReference>
<accession>E0VR30</accession>
<dbReference type="VEuPathDB" id="VectorBase:PHUM391010"/>
<keyword evidence="4" id="KW-1185">Reference proteome</keyword>
<name>E0VR30_PEDHC</name>
<dbReference type="Proteomes" id="UP000009046">
    <property type="component" value="Unassembled WGS sequence"/>
</dbReference>
<reference evidence="3" key="3">
    <citation type="submission" date="2020-05" db="UniProtKB">
        <authorList>
            <consortium name="EnsemblMetazoa"/>
        </authorList>
    </citation>
    <scope>IDENTIFICATION</scope>
    <source>
        <strain evidence="3">USDA</strain>
    </source>
</reference>
<dbReference type="GeneID" id="8237579"/>
<proteinExistence type="predicted"/>
<reference evidence="2" key="2">
    <citation type="submission" date="2007-04" db="EMBL/GenBank/DDBJ databases">
        <title>The genome of the human body louse.</title>
        <authorList>
            <consortium name="The Human Body Louse Genome Consortium"/>
            <person name="Kirkness E."/>
            <person name="Walenz B."/>
            <person name="Hass B."/>
            <person name="Bruggner R."/>
            <person name="Strausberg R."/>
        </authorList>
    </citation>
    <scope>NUCLEOTIDE SEQUENCE</scope>
    <source>
        <strain evidence="2">USDA</strain>
    </source>
</reference>
<evidence type="ECO:0000256" key="1">
    <source>
        <dbReference type="SAM" id="Phobius"/>
    </source>
</evidence>
<dbReference type="RefSeq" id="XP_002428574.1">
    <property type="nucleotide sequence ID" value="XM_002428529.1"/>
</dbReference>
<dbReference type="EMBL" id="AAZO01004573">
    <property type="status" value="NOT_ANNOTATED_CDS"/>
    <property type="molecule type" value="Genomic_DNA"/>
</dbReference>
<keyword evidence="1" id="KW-0812">Transmembrane</keyword>
<dbReference type="KEGG" id="phu:Phum_PHUM391010"/>
<evidence type="ECO:0008006" key="5">
    <source>
        <dbReference type="Google" id="ProtNLM"/>
    </source>
</evidence>
<evidence type="ECO:0000313" key="3">
    <source>
        <dbReference type="EnsemblMetazoa" id="PHUM391010-PA"/>
    </source>
</evidence>
<gene>
    <name evidence="3" type="primary">8237579</name>
    <name evidence="2" type="ORF">Phum_PHUM391010</name>
</gene>
<evidence type="ECO:0000313" key="4">
    <source>
        <dbReference type="Proteomes" id="UP000009046"/>
    </source>
</evidence>
<feature type="transmembrane region" description="Helical" evidence="1">
    <location>
        <begin position="62"/>
        <end position="95"/>
    </location>
</feature>